<dbReference type="Proteomes" id="UP000887159">
    <property type="component" value="Unassembled WGS sequence"/>
</dbReference>
<name>A0A8X7BFR4_TRICX</name>
<organism evidence="1 2">
    <name type="scientific">Trichonephila clavipes</name>
    <name type="common">Golden silk orbweaver</name>
    <name type="synonym">Nephila clavipes</name>
    <dbReference type="NCBI Taxonomy" id="2585209"/>
    <lineage>
        <taxon>Eukaryota</taxon>
        <taxon>Metazoa</taxon>
        <taxon>Ecdysozoa</taxon>
        <taxon>Arthropoda</taxon>
        <taxon>Chelicerata</taxon>
        <taxon>Arachnida</taxon>
        <taxon>Araneae</taxon>
        <taxon>Araneomorphae</taxon>
        <taxon>Entelegynae</taxon>
        <taxon>Araneoidea</taxon>
        <taxon>Nephilidae</taxon>
        <taxon>Trichonephila</taxon>
    </lineage>
</organism>
<dbReference type="AlphaFoldDB" id="A0A8X7BFR4"/>
<evidence type="ECO:0000313" key="2">
    <source>
        <dbReference type="Proteomes" id="UP000887159"/>
    </source>
</evidence>
<comment type="caution">
    <text evidence="1">The sequence shown here is derived from an EMBL/GenBank/DDBJ whole genome shotgun (WGS) entry which is preliminary data.</text>
</comment>
<proteinExistence type="predicted"/>
<accession>A0A8X7BFR4</accession>
<reference evidence="1" key="1">
    <citation type="submission" date="2020-08" db="EMBL/GenBank/DDBJ databases">
        <title>Multicomponent nature underlies the extraordinary mechanical properties of spider dragline silk.</title>
        <authorList>
            <person name="Kono N."/>
            <person name="Nakamura H."/>
            <person name="Mori M."/>
            <person name="Yoshida Y."/>
            <person name="Ohtoshi R."/>
            <person name="Malay A.D."/>
            <person name="Moran D.A.P."/>
            <person name="Tomita M."/>
            <person name="Numata K."/>
            <person name="Arakawa K."/>
        </authorList>
    </citation>
    <scope>NUCLEOTIDE SEQUENCE</scope>
</reference>
<gene>
    <name evidence="1" type="ORF">TNCV_4073441</name>
</gene>
<protein>
    <submittedName>
        <fullName evidence="1">Uncharacterized protein</fullName>
    </submittedName>
</protein>
<evidence type="ECO:0000313" key="1">
    <source>
        <dbReference type="EMBL" id="GFY30031.1"/>
    </source>
</evidence>
<dbReference type="EMBL" id="BMAU01021390">
    <property type="protein sequence ID" value="GFY30031.1"/>
    <property type="molecule type" value="Genomic_DNA"/>
</dbReference>
<keyword evidence="2" id="KW-1185">Reference proteome</keyword>
<sequence>MLCEYHCRPGVLHGNSVPSGECRLPKGDNVIRAELSGIVTCPRDILVNFKSCLDLRITRNYSNRTFVAPTGKPTILPYHQGHLKAWRPRDSPAVGTLFLNKSMIRIILMDKNIVLLHILREKKGTSNCMSTGKSGQTALLCDGRCSCLSLGLKP</sequence>